<dbReference type="SUPFAM" id="SSF88659">
    <property type="entry name" value="Sigma3 and sigma4 domains of RNA polymerase sigma factors"/>
    <property type="match status" value="1"/>
</dbReference>
<dbReference type="PANTHER" id="PTHR34294:SF1">
    <property type="entry name" value="TRANSCRIPTIONAL REGULATOR LSRR"/>
    <property type="match status" value="1"/>
</dbReference>
<dbReference type="InterPro" id="IPR037171">
    <property type="entry name" value="NagB/RpiA_transferase-like"/>
</dbReference>
<evidence type="ECO:0000256" key="2">
    <source>
        <dbReference type="ARBA" id="ARBA00023015"/>
    </source>
</evidence>
<dbReference type="GO" id="GO:0030246">
    <property type="term" value="F:carbohydrate binding"/>
    <property type="evidence" value="ECO:0007669"/>
    <property type="project" value="InterPro"/>
</dbReference>
<dbReference type="RefSeq" id="WP_117532475.1">
    <property type="nucleotide sequence ID" value="NZ_QUSM01000004.1"/>
</dbReference>
<evidence type="ECO:0000256" key="1">
    <source>
        <dbReference type="ARBA" id="ARBA00010466"/>
    </source>
</evidence>
<name>A0A3E3DY22_9FIRM</name>
<keyword evidence="2" id="KW-0805">Transcription regulation</keyword>
<protein>
    <recommendedName>
        <fullName evidence="5">Sugar-binding domain-containing protein</fullName>
    </recommendedName>
</protein>
<dbReference type="InterPro" id="IPR013324">
    <property type="entry name" value="RNA_pol_sigma_r3/r4-like"/>
</dbReference>
<keyword evidence="3" id="KW-0238">DNA-binding</keyword>
<evidence type="ECO:0000256" key="4">
    <source>
        <dbReference type="ARBA" id="ARBA00023163"/>
    </source>
</evidence>
<keyword evidence="4" id="KW-0804">Transcription</keyword>
<feature type="domain" description="Sugar-binding" evidence="5">
    <location>
        <begin position="62"/>
        <end position="322"/>
    </location>
</feature>
<evidence type="ECO:0000313" key="7">
    <source>
        <dbReference type="Proteomes" id="UP000261212"/>
    </source>
</evidence>
<comment type="similarity">
    <text evidence="1">Belongs to the SorC transcriptional regulatory family.</text>
</comment>
<dbReference type="AlphaFoldDB" id="A0A3E3DY22"/>
<dbReference type="InterPro" id="IPR007324">
    <property type="entry name" value="Sugar-bd_dom_put"/>
</dbReference>
<dbReference type="Gene3D" id="1.10.10.60">
    <property type="entry name" value="Homeodomain-like"/>
    <property type="match status" value="1"/>
</dbReference>
<gene>
    <name evidence="6" type="ORF">DW687_08780</name>
</gene>
<dbReference type="Pfam" id="PF04198">
    <property type="entry name" value="Sugar-bind"/>
    <property type="match status" value="1"/>
</dbReference>
<dbReference type="PANTHER" id="PTHR34294">
    <property type="entry name" value="TRANSCRIPTIONAL REGULATOR-RELATED"/>
    <property type="match status" value="1"/>
</dbReference>
<evidence type="ECO:0000259" key="5">
    <source>
        <dbReference type="Pfam" id="PF04198"/>
    </source>
</evidence>
<dbReference type="EMBL" id="QUSM01000004">
    <property type="protein sequence ID" value="RGD73859.1"/>
    <property type="molecule type" value="Genomic_DNA"/>
</dbReference>
<evidence type="ECO:0000256" key="3">
    <source>
        <dbReference type="ARBA" id="ARBA00023125"/>
    </source>
</evidence>
<proteinExistence type="inferred from homology"/>
<comment type="caution">
    <text evidence="6">The sequence shown here is derived from an EMBL/GenBank/DDBJ whole genome shotgun (WGS) entry which is preliminary data.</text>
</comment>
<evidence type="ECO:0000313" key="6">
    <source>
        <dbReference type="EMBL" id="RGD73859.1"/>
    </source>
</evidence>
<reference evidence="6 7" key="1">
    <citation type="submission" date="2018-08" db="EMBL/GenBank/DDBJ databases">
        <title>A genome reference for cultivated species of the human gut microbiota.</title>
        <authorList>
            <person name="Zou Y."/>
            <person name="Xue W."/>
            <person name="Luo G."/>
        </authorList>
    </citation>
    <scope>NUCLEOTIDE SEQUENCE [LARGE SCALE GENOMIC DNA]</scope>
    <source>
        <strain evidence="6 7">AM25-6</strain>
    </source>
</reference>
<sequence>MDPKVYRQSNSLMMRTTYLYYEMGYSQSKIAKKFNISVSTVSRLLNNAKKEKMVSFVVDERVLEVSDLEDIIKEKYKLKEVIIARWMEERYEPNKDDIKQLVAFEGAQYIQRVIKDNDILGITFGRTMYHMINFFNPCKKTDTQFVTLHGSLSQIHRDFNVDTLTRRMAMSFGGKNYCIKAPGHAKTEYEADMLIHRVDNSEVFEKFKHVNIAVSGIGSFYPNKDSYLCSENYFAEDELKEFDEHEVYADVGLRLINKNGEECSTSLKNRTIGISYEDFKNIPTKVIMVSGEYKKYSVKAALNGNLADVLVIDYELAKGLLNI</sequence>
<accession>A0A3E3DY22</accession>
<dbReference type="SUPFAM" id="SSF100950">
    <property type="entry name" value="NagB/RpiA/CoA transferase-like"/>
    <property type="match status" value="1"/>
</dbReference>
<dbReference type="Gene3D" id="3.40.50.1360">
    <property type="match status" value="1"/>
</dbReference>
<dbReference type="Proteomes" id="UP000261212">
    <property type="component" value="Unassembled WGS sequence"/>
</dbReference>
<dbReference type="GO" id="GO:0003677">
    <property type="term" value="F:DNA binding"/>
    <property type="evidence" value="ECO:0007669"/>
    <property type="project" value="UniProtKB-KW"/>
</dbReference>
<organism evidence="6 7">
    <name type="scientific">Anaerofustis stercorihominis</name>
    <dbReference type="NCBI Taxonomy" id="214853"/>
    <lineage>
        <taxon>Bacteria</taxon>
        <taxon>Bacillati</taxon>
        <taxon>Bacillota</taxon>
        <taxon>Clostridia</taxon>
        <taxon>Eubacteriales</taxon>
        <taxon>Eubacteriaceae</taxon>
        <taxon>Anaerofustis</taxon>
    </lineage>
</organism>
<dbReference type="InterPro" id="IPR051054">
    <property type="entry name" value="SorC_transcr_regulators"/>
</dbReference>